<proteinExistence type="predicted"/>
<gene>
    <name evidence="1" type="ORF">PIB30_033959</name>
</gene>
<evidence type="ECO:0008006" key="3">
    <source>
        <dbReference type="Google" id="ProtNLM"/>
    </source>
</evidence>
<keyword evidence="2" id="KW-1185">Reference proteome</keyword>
<accession>A0ABU6QD85</accession>
<name>A0ABU6QD85_9FABA</name>
<reference evidence="1 2" key="1">
    <citation type="journal article" date="2023" name="Plants (Basel)">
        <title>Bridging the Gap: Combining Genomics and Transcriptomics Approaches to Understand Stylosanthes scabra, an Orphan Legume from the Brazilian Caatinga.</title>
        <authorList>
            <person name="Ferreira-Neto J.R.C."/>
            <person name="da Silva M.D."/>
            <person name="Binneck E."/>
            <person name="de Melo N.F."/>
            <person name="da Silva R.H."/>
            <person name="de Melo A.L.T.M."/>
            <person name="Pandolfi V."/>
            <person name="Bustamante F.O."/>
            <person name="Brasileiro-Vidal A.C."/>
            <person name="Benko-Iseppon A.M."/>
        </authorList>
    </citation>
    <scope>NUCLEOTIDE SEQUENCE [LARGE SCALE GENOMIC DNA]</scope>
    <source>
        <tissue evidence="1">Leaves</tissue>
    </source>
</reference>
<dbReference type="EMBL" id="JASCZI010000156">
    <property type="protein sequence ID" value="MED6109483.1"/>
    <property type="molecule type" value="Genomic_DNA"/>
</dbReference>
<dbReference type="Proteomes" id="UP001341840">
    <property type="component" value="Unassembled WGS sequence"/>
</dbReference>
<sequence>MGMPVTLWSKEKFNKIAMNWGKVVMHDDRSELSKSYSVARIMIDSFHWELINEWVSISVDGRIFEVFVKETRAKSYSVQSHPDMVEDDAVSVDQTPTMSLVAETQPMGGGNSNLNTSNVGDPLFDTIMMEKSSWKQLTNEWRLDQKRPDDLGSQIVQKGISPMKINLIKQAHEKQLDENSASFGSCSFPPGFGPCLDQFHIHRELIGANPDSPDDRVVPILEIEPTVNESGKERRCRSSEEEKSDETRYKIAVEDWRCEVGVGDDDVLDQEVVARIEDGPKTYADAWKVKHVVQLGMVGYSSVFTAEYG</sequence>
<comment type="caution">
    <text evidence="1">The sequence shown here is derived from an EMBL/GenBank/DDBJ whole genome shotgun (WGS) entry which is preliminary data.</text>
</comment>
<evidence type="ECO:0000313" key="1">
    <source>
        <dbReference type="EMBL" id="MED6109483.1"/>
    </source>
</evidence>
<protein>
    <recommendedName>
        <fullName evidence="3">DUF4283 domain-containing protein</fullName>
    </recommendedName>
</protein>
<evidence type="ECO:0000313" key="2">
    <source>
        <dbReference type="Proteomes" id="UP001341840"/>
    </source>
</evidence>
<organism evidence="1 2">
    <name type="scientific">Stylosanthes scabra</name>
    <dbReference type="NCBI Taxonomy" id="79078"/>
    <lineage>
        <taxon>Eukaryota</taxon>
        <taxon>Viridiplantae</taxon>
        <taxon>Streptophyta</taxon>
        <taxon>Embryophyta</taxon>
        <taxon>Tracheophyta</taxon>
        <taxon>Spermatophyta</taxon>
        <taxon>Magnoliopsida</taxon>
        <taxon>eudicotyledons</taxon>
        <taxon>Gunneridae</taxon>
        <taxon>Pentapetalae</taxon>
        <taxon>rosids</taxon>
        <taxon>fabids</taxon>
        <taxon>Fabales</taxon>
        <taxon>Fabaceae</taxon>
        <taxon>Papilionoideae</taxon>
        <taxon>50 kb inversion clade</taxon>
        <taxon>dalbergioids sensu lato</taxon>
        <taxon>Dalbergieae</taxon>
        <taxon>Pterocarpus clade</taxon>
        <taxon>Stylosanthes</taxon>
    </lineage>
</organism>